<proteinExistence type="predicted"/>
<dbReference type="Pfam" id="PF11984">
    <property type="entry name" value="DUF3485"/>
    <property type="match status" value="1"/>
</dbReference>
<evidence type="ECO:0000313" key="2">
    <source>
        <dbReference type="EMBL" id="MPN40903.1"/>
    </source>
</evidence>
<protein>
    <recommendedName>
        <fullName evidence="1">Methanolan biosynthesis EpsI domain-containing protein</fullName>
    </recommendedName>
</protein>
<dbReference type="InterPro" id="IPR014263">
    <property type="entry name" value="Methanolan_biosynth_EpsI"/>
</dbReference>
<dbReference type="EMBL" id="VSSQ01097620">
    <property type="protein sequence ID" value="MPN40903.1"/>
    <property type="molecule type" value="Genomic_DNA"/>
</dbReference>
<gene>
    <name evidence="2" type="ORF">SDC9_188443</name>
</gene>
<reference evidence="2" key="1">
    <citation type="submission" date="2019-08" db="EMBL/GenBank/DDBJ databases">
        <authorList>
            <person name="Kucharzyk K."/>
            <person name="Murdoch R.W."/>
            <person name="Higgins S."/>
            <person name="Loffler F."/>
        </authorList>
    </citation>
    <scope>NUCLEOTIDE SEQUENCE</scope>
</reference>
<evidence type="ECO:0000259" key="1">
    <source>
        <dbReference type="Pfam" id="PF11984"/>
    </source>
</evidence>
<sequence length="74" mass="8007">MTVIYWYLIGDEATASPVKGKLFTTRNQLLGQGDQGAVVVLYTPMDTTALERLTRFATANAEKIKKAANASGTQ</sequence>
<name>A0A645I041_9ZZZZ</name>
<comment type="caution">
    <text evidence="2">The sequence shown here is derived from an EMBL/GenBank/DDBJ whole genome shotgun (WGS) entry which is preliminary data.</text>
</comment>
<dbReference type="AlphaFoldDB" id="A0A645I041"/>
<dbReference type="NCBIfam" id="TIGR02914">
    <property type="entry name" value="EpsI_fam"/>
    <property type="match status" value="1"/>
</dbReference>
<feature type="domain" description="Methanolan biosynthesis EpsI" evidence="1">
    <location>
        <begin position="2"/>
        <end position="65"/>
    </location>
</feature>
<organism evidence="2">
    <name type="scientific">bioreactor metagenome</name>
    <dbReference type="NCBI Taxonomy" id="1076179"/>
    <lineage>
        <taxon>unclassified sequences</taxon>
        <taxon>metagenomes</taxon>
        <taxon>ecological metagenomes</taxon>
    </lineage>
</organism>
<accession>A0A645I041</accession>